<evidence type="ECO:0000313" key="1">
    <source>
        <dbReference type="EMBL" id="AIW03843.1"/>
    </source>
</evidence>
<protein>
    <submittedName>
        <fullName evidence="1">Uncharacterized protein</fullName>
    </submittedName>
</protein>
<dbReference type="Proteomes" id="UP000030203">
    <property type="component" value="Segment"/>
</dbReference>
<reference evidence="1 2" key="1">
    <citation type="journal article" date="2015" name="Genome Announc.">
        <title>Complete Genome Sequence of Citrobacter freundii Myophage Moogle.</title>
        <authorList>
            <person name="Nguyen Q.T."/>
            <person name="Luna A.J."/>
            <person name="Hernandez A.C."/>
            <person name="Kuty Everett G.F."/>
        </authorList>
    </citation>
    <scope>NUCLEOTIDE SEQUENCE [LARGE SCALE GENOMIC DNA]</scope>
</reference>
<keyword evidence="2" id="KW-1185">Reference proteome</keyword>
<dbReference type="EMBL" id="KM236239">
    <property type="protein sequence ID" value="AIW03843.1"/>
    <property type="molecule type" value="Genomic_DNA"/>
</dbReference>
<dbReference type="OrthoDB" id="15605at10239"/>
<dbReference type="RefSeq" id="YP_009145749.1">
    <property type="nucleotide sequence ID" value="NC_027293.1"/>
</dbReference>
<accession>A0A0A0RVV3</accession>
<organism evidence="1 2">
    <name type="scientific">Citrobacter phage Moogle</name>
    <dbReference type="NCBI Taxonomy" id="1540094"/>
    <lineage>
        <taxon>Viruses</taxon>
        <taxon>Duplodnaviria</taxon>
        <taxon>Heunggongvirae</taxon>
        <taxon>Uroviricota</taxon>
        <taxon>Caudoviricetes</taxon>
        <taxon>Andersonviridae</taxon>
        <taxon>Ounavirinae</taxon>
        <taxon>Mooglevirus</taxon>
        <taxon>Mooglevirus moogle</taxon>
    </lineage>
</organism>
<proteinExistence type="predicted"/>
<dbReference type="KEGG" id="vg:24574046"/>
<sequence>MAYVTVITDKENSSWSTQVSDKMTPMQCLKYFEQWNRGEDVSPFQVMQVVHVDNDGNKTTLNTEHYATRFETRKEAMRELREKGYSHIAALIWSDLLKKQALTYVKPEKIFIS</sequence>
<name>A0A0A0RVV3_9CAUD</name>
<evidence type="ECO:0000313" key="2">
    <source>
        <dbReference type="Proteomes" id="UP000030203"/>
    </source>
</evidence>
<gene>
    <name evidence="1" type="ORF">CPT_Moogle106</name>
</gene>
<dbReference type="GeneID" id="24574046"/>